<dbReference type="AlphaFoldDB" id="A0A7J4JKK2"/>
<reference evidence="2" key="1">
    <citation type="journal article" date="2020" name="bioRxiv">
        <title>A rank-normalized archaeal taxonomy based on genome phylogeny resolves widespread incomplete and uneven classifications.</title>
        <authorList>
            <person name="Rinke C."/>
            <person name="Chuvochina M."/>
            <person name="Mussig A.J."/>
            <person name="Chaumeil P.-A."/>
            <person name="Waite D.W."/>
            <person name="Whitman W.B."/>
            <person name="Parks D.H."/>
            <person name="Hugenholtz P."/>
        </authorList>
    </citation>
    <scope>NUCLEOTIDE SEQUENCE [LARGE SCALE GENOMIC DNA]</scope>
</reference>
<sequence length="156" mass="16830">MNARAQVSLELMLLVMAMLLYLQTSTLPMVQLSSKAVQDVGSVGKARLAFDAVHDSIAWVGHSTGESRRTLEVFLPAQTRLSCDAGQASLSFAVSLDPSLERVPACAQDQDNDDFQCSHSKAFGPGFKLGCRTRAWQGPGWKTDSIEKVSGVVTVE</sequence>
<evidence type="ECO:0000313" key="2">
    <source>
        <dbReference type="Proteomes" id="UP000564964"/>
    </source>
</evidence>
<evidence type="ECO:0008006" key="3">
    <source>
        <dbReference type="Google" id="ProtNLM"/>
    </source>
</evidence>
<gene>
    <name evidence="1" type="ORF">HA252_07080</name>
</gene>
<organism evidence="1 2">
    <name type="scientific">Candidatus Iainarchaeum sp</name>
    <dbReference type="NCBI Taxonomy" id="3101447"/>
    <lineage>
        <taxon>Archaea</taxon>
        <taxon>Candidatus Iainarchaeota</taxon>
        <taxon>Candidatus Iainarchaeia</taxon>
        <taxon>Candidatus Iainarchaeales</taxon>
        <taxon>Candidatus Iainarchaeaceae</taxon>
        <taxon>Candidatus Iainarchaeum</taxon>
    </lineage>
</organism>
<dbReference type="Proteomes" id="UP000564964">
    <property type="component" value="Unassembled WGS sequence"/>
</dbReference>
<protein>
    <recommendedName>
        <fullName evidence="3">Class III signal peptide-containing protein</fullName>
    </recommendedName>
</protein>
<accession>A0A7J4JKK2</accession>
<proteinExistence type="predicted"/>
<dbReference type="EMBL" id="DUGH01000170">
    <property type="protein sequence ID" value="HIH17139.1"/>
    <property type="molecule type" value="Genomic_DNA"/>
</dbReference>
<evidence type="ECO:0000313" key="1">
    <source>
        <dbReference type="EMBL" id="HIH17139.1"/>
    </source>
</evidence>
<comment type="caution">
    <text evidence="1">The sequence shown here is derived from an EMBL/GenBank/DDBJ whole genome shotgun (WGS) entry which is preliminary data.</text>
</comment>
<name>A0A7J4JKK2_9ARCH</name>